<comment type="caution">
    <text evidence="2">The sequence shown here is derived from an EMBL/GenBank/DDBJ whole genome shotgun (WGS) entry which is preliminary data.</text>
</comment>
<gene>
    <name evidence="2" type="ORF">TWF696_009483</name>
</gene>
<keyword evidence="1" id="KW-0812">Transmembrane</keyword>
<keyword evidence="1" id="KW-0472">Membrane</keyword>
<organism evidence="2 3">
    <name type="scientific">Orbilia brochopaga</name>
    <dbReference type="NCBI Taxonomy" id="3140254"/>
    <lineage>
        <taxon>Eukaryota</taxon>
        <taxon>Fungi</taxon>
        <taxon>Dikarya</taxon>
        <taxon>Ascomycota</taxon>
        <taxon>Pezizomycotina</taxon>
        <taxon>Orbiliomycetes</taxon>
        <taxon>Orbiliales</taxon>
        <taxon>Orbiliaceae</taxon>
        <taxon>Orbilia</taxon>
    </lineage>
</organism>
<reference evidence="2 3" key="1">
    <citation type="submission" date="2019-10" db="EMBL/GenBank/DDBJ databases">
        <authorList>
            <person name="Palmer J.M."/>
        </authorList>
    </citation>
    <scope>NUCLEOTIDE SEQUENCE [LARGE SCALE GENOMIC DNA]</scope>
    <source>
        <strain evidence="2 3">TWF696</strain>
    </source>
</reference>
<accession>A0AAV9UCB1</accession>
<dbReference type="EMBL" id="JAVHNQ010000009">
    <property type="protein sequence ID" value="KAK6338672.1"/>
    <property type="molecule type" value="Genomic_DNA"/>
</dbReference>
<evidence type="ECO:0000256" key="1">
    <source>
        <dbReference type="SAM" id="Phobius"/>
    </source>
</evidence>
<name>A0AAV9UCB1_9PEZI</name>
<keyword evidence="1" id="KW-1133">Transmembrane helix</keyword>
<dbReference type="Proteomes" id="UP001375240">
    <property type="component" value="Unassembled WGS sequence"/>
</dbReference>
<evidence type="ECO:0000313" key="2">
    <source>
        <dbReference type="EMBL" id="KAK6338672.1"/>
    </source>
</evidence>
<protein>
    <submittedName>
        <fullName evidence="2">Uncharacterized protein</fullName>
    </submittedName>
</protein>
<evidence type="ECO:0000313" key="3">
    <source>
        <dbReference type="Proteomes" id="UP001375240"/>
    </source>
</evidence>
<proteinExistence type="predicted"/>
<dbReference type="AlphaFoldDB" id="A0AAV9UCB1"/>
<sequence length="245" mass="28763">MARTPAKQDITSTAIADGVIPSHMDSINDRQGKTLRVSFYYRKFGRTYTKIGTTYITLRDEYQHKPSPIVEINDACSDDTFEDIEEEKKPTVEDRTYLRVIRSRYPECIRNKRYSEDRMELYTFRPAQPLPNPFVGVPDTFTKGGNQFYSSVDTSLRYTKIHSAVTNEQDVELKIYFQWSRRYLFPLLVLLFIGTIFTWRAVEGYNFAWVNRDKVGVMAFLYSCYVVFELMVMFILFLIFSDSGY</sequence>
<feature type="transmembrane region" description="Helical" evidence="1">
    <location>
        <begin position="183"/>
        <end position="199"/>
    </location>
</feature>
<feature type="transmembrane region" description="Helical" evidence="1">
    <location>
        <begin position="219"/>
        <end position="240"/>
    </location>
</feature>
<keyword evidence="3" id="KW-1185">Reference proteome</keyword>